<organism evidence="3 4">
    <name type="scientific">Micromonospora sicca</name>
    <dbReference type="NCBI Taxonomy" id="2202420"/>
    <lineage>
        <taxon>Bacteria</taxon>
        <taxon>Bacillati</taxon>
        <taxon>Actinomycetota</taxon>
        <taxon>Actinomycetes</taxon>
        <taxon>Micromonosporales</taxon>
        <taxon>Micromonosporaceae</taxon>
        <taxon>Micromonospora</taxon>
    </lineage>
</organism>
<keyword evidence="3" id="KW-0378">Hydrolase</keyword>
<evidence type="ECO:0000256" key="1">
    <source>
        <dbReference type="SAM" id="MobiDB-lite"/>
    </source>
</evidence>
<dbReference type="AlphaFoldDB" id="A0A317DNR9"/>
<dbReference type="GO" id="GO:0004180">
    <property type="term" value="F:carboxypeptidase activity"/>
    <property type="evidence" value="ECO:0007669"/>
    <property type="project" value="UniProtKB-KW"/>
</dbReference>
<accession>A0A317DNR9</accession>
<keyword evidence="3" id="KW-0645">Protease</keyword>
<feature type="region of interest" description="Disordered" evidence="1">
    <location>
        <begin position="51"/>
        <end position="75"/>
    </location>
</feature>
<feature type="non-terminal residue" evidence="3">
    <location>
        <position position="107"/>
    </location>
</feature>
<protein>
    <submittedName>
        <fullName evidence="3">D-alanyl-D-alanine carboxypeptidase</fullName>
    </submittedName>
</protein>
<evidence type="ECO:0000256" key="2">
    <source>
        <dbReference type="SAM" id="SignalP"/>
    </source>
</evidence>
<evidence type="ECO:0000313" key="4">
    <source>
        <dbReference type="Proteomes" id="UP000246050"/>
    </source>
</evidence>
<reference evidence="3 4" key="1">
    <citation type="submission" date="2018-05" db="EMBL/GenBank/DDBJ databases">
        <title>Micromonosporas from Atacama Desert.</title>
        <authorList>
            <person name="Carro L."/>
            <person name="Golinska P."/>
            <person name="Klenk H.-P."/>
            <person name="Goodfellow M."/>
        </authorList>
    </citation>
    <scope>NUCLEOTIDE SEQUENCE [LARGE SCALE GENOMIC DNA]</scope>
    <source>
        <strain evidence="3 4">4G51</strain>
    </source>
</reference>
<proteinExistence type="predicted"/>
<dbReference type="EMBL" id="QGKS01000137">
    <property type="protein sequence ID" value="PWR16288.1"/>
    <property type="molecule type" value="Genomic_DNA"/>
</dbReference>
<keyword evidence="3" id="KW-0121">Carboxypeptidase</keyword>
<gene>
    <name evidence="3" type="ORF">DKT69_06520</name>
</gene>
<keyword evidence="2" id="KW-0732">Signal</keyword>
<dbReference type="Proteomes" id="UP000246050">
    <property type="component" value="Unassembled WGS sequence"/>
</dbReference>
<sequence length="107" mass="10180">MRGLPVALSAALLLPMLDLPSAAVAGPRAGTSTGWTVRAAGAATAAPAVPCPNVPAPATRPPQPPPPADPAARAVGGSALATAGLVVPPSVPAAPAVTATSWLVADL</sequence>
<name>A0A317DNR9_9ACTN</name>
<feature type="signal peptide" evidence="2">
    <location>
        <begin position="1"/>
        <end position="25"/>
    </location>
</feature>
<evidence type="ECO:0000313" key="3">
    <source>
        <dbReference type="EMBL" id="PWR16288.1"/>
    </source>
</evidence>
<feature type="chain" id="PRO_5038553774" evidence="2">
    <location>
        <begin position="26"/>
        <end position="107"/>
    </location>
</feature>
<feature type="compositionally biased region" description="Pro residues" evidence="1">
    <location>
        <begin position="51"/>
        <end position="69"/>
    </location>
</feature>
<comment type="caution">
    <text evidence="3">The sequence shown here is derived from an EMBL/GenBank/DDBJ whole genome shotgun (WGS) entry which is preliminary data.</text>
</comment>